<evidence type="ECO:0000256" key="3">
    <source>
        <dbReference type="ARBA" id="ARBA00022519"/>
    </source>
</evidence>
<comment type="subcellular location">
    <subcellularLocation>
        <location evidence="1 7">Cell inner membrane</location>
        <topology evidence="1 7">Multi-pass membrane protein</topology>
    </subcellularLocation>
</comment>
<comment type="subunit">
    <text evidence="7">The complex comprises the extracytoplasmic solute receptor protein and the two transmembrane proteins.</text>
</comment>
<protein>
    <recommendedName>
        <fullName evidence="7">TRAP transporter large permease protein</fullName>
    </recommendedName>
</protein>
<feature type="transmembrane region" description="Helical" evidence="7">
    <location>
        <begin position="6"/>
        <end position="35"/>
    </location>
</feature>
<evidence type="ECO:0000256" key="7">
    <source>
        <dbReference type="RuleBase" id="RU369079"/>
    </source>
</evidence>
<evidence type="ECO:0000313" key="12">
    <source>
        <dbReference type="Proteomes" id="UP000092649"/>
    </source>
</evidence>
<accession>A0A1A7QBP3</accession>
<evidence type="ECO:0000256" key="1">
    <source>
        <dbReference type="ARBA" id="ARBA00004429"/>
    </source>
</evidence>
<keyword evidence="5 7" id="KW-1133">Transmembrane helix</keyword>
<sequence length="426" mass="45520">MTIFIFLVVLLGSIFLGIPVAFSLIVCSVALMFHLDVFDPQILAQNLVSGADSFSLLAIPFFVLAGEIMNEGGLSKRIIDLPMKLVGHKRGGLGFVAIIAAMIMASLSGSAVADTAAVAAMLIPMMKTTGYPINRSAGLIGAAGIIAPIIPPSIPFIIFGVSSGVSITKLFLAGIFPGILMGICLALLWAWQAKRLNLMTFSKASKQELCISFKNSIWALLLPVIIIGGFRLGIFTPTEAGAVAAFYALFVSLFIYRELKISQLYKVLVASAKTTAVVMLLVAAAQVSGWLITIAELPQQITELLEPLLDSPTMLLVVIMVAVFVIGMVMDLTPTVLILTPVLMPLIDEAGIDPVYFGVLFILNTSIGLITPPIGNVLNVITGVSKLPFDQAAKGILPYMTMLLGLLMLFIFFPALVLVPFHWLQP</sequence>
<comment type="similarity">
    <text evidence="7">Belongs to the TRAP transporter large permease family.</text>
</comment>
<keyword evidence="2" id="KW-1003">Cell membrane</keyword>
<comment type="caution">
    <text evidence="9">The sequence shown here is derived from an EMBL/GenBank/DDBJ whole genome shotgun (WGS) entry which is preliminary data.</text>
</comment>
<evidence type="ECO:0000259" key="8">
    <source>
        <dbReference type="Pfam" id="PF06808"/>
    </source>
</evidence>
<keyword evidence="12" id="KW-1185">Reference proteome</keyword>
<feature type="domain" description="TRAP C4-dicarboxylate transport system permease DctM subunit" evidence="8">
    <location>
        <begin position="7"/>
        <end position="416"/>
    </location>
</feature>
<dbReference type="PANTHER" id="PTHR33362:SF4">
    <property type="entry name" value="2,3-DIKETO-L-GULONATE TRAP TRANSPORTER LARGE PERMEASE PROTEIN YIAN"/>
    <property type="match status" value="1"/>
</dbReference>
<evidence type="ECO:0000313" key="10">
    <source>
        <dbReference type="EMBL" id="OBX10825.1"/>
    </source>
</evidence>
<dbReference type="InterPro" id="IPR010656">
    <property type="entry name" value="DctM"/>
</dbReference>
<feature type="transmembrane region" description="Helical" evidence="7">
    <location>
        <begin position="276"/>
        <end position="295"/>
    </location>
</feature>
<evidence type="ECO:0000256" key="4">
    <source>
        <dbReference type="ARBA" id="ARBA00022692"/>
    </source>
</evidence>
<dbReference type="AlphaFoldDB" id="A0A1A7QBP3"/>
<evidence type="ECO:0000256" key="2">
    <source>
        <dbReference type="ARBA" id="ARBA00022475"/>
    </source>
</evidence>
<keyword evidence="3 7" id="KW-0997">Cell inner membrane</keyword>
<gene>
    <name evidence="9" type="ORF">QS62_07560</name>
    <name evidence="10" type="ORF">QV09_04335</name>
</gene>
<keyword evidence="7" id="KW-0813">Transport</keyword>
<proteinExistence type="inferred from homology"/>
<comment type="function">
    <text evidence="7">Part of the tripartite ATP-independent periplasmic (TRAP) transport system.</text>
</comment>
<feature type="transmembrane region" description="Helical" evidence="7">
    <location>
        <begin position="396"/>
        <end position="421"/>
    </location>
</feature>
<feature type="transmembrane region" description="Helical" evidence="7">
    <location>
        <begin position="47"/>
        <end position="66"/>
    </location>
</feature>
<dbReference type="Pfam" id="PF06808">
    <property type="entry name" value="DctM"/>
    <property type="match status" value="1"/>
</dbReference>
<dbReference type="InterPro" id="IPR004681">
    <property type="entry name" value="TRAP_DctM"/>
</dbReference>
<feature type="transmembrane region" description="Helical" evidence="7">
    <location>
        <begin position="315"/>
        <end position="343"/>
    </location>
</feature>
<evidence type="ECO:0000313" key="11">
    <source>
        <dbReference type="Proteomes" id="UP000092527"/>
    </source>
</evidence>
<dbReference type="GO" id="GO:0005886">
    <property type="term" value="C:plasma membrane"/>
    <property type="evidence" value="ECO:0007669"/>
    <property type="project" value="UniProtKB-SubCell"/>
</dbReference>
<dbReference type="PANTHER" id="PTHR33362">
    <property type="entry name" value="SIALIC ACID TRAP TRANSPORTER PERMEASE PROTEIN SIAT-RELATED"/>
    <property type="match status" value="1"/>
</dbReference>
<dbReference type="EMBL" id="JTJL01000039">
    <property type="protein sequence ID" value="OBW93371.1"/>
    <property type="molecule type" value="Genomic_DNA"/>
</dbReference>
<dbReference type="PIRSF" id="PIRSF006066">
    <property type="entry name" value="HI0050"/>
    <property type="match status" value="1"/>
</dbReference>
<dbReference type="Proteomes" id="UP000092649">
    <property type="component" value="Unassembled WGS sequence"/>
</dbReference>
<keyword evidence="6 7" id="KW-0472">Membrane</keyword>
<dbReference type="Proteomes" id="UP000092527">
    <property type="component" value="Unassembled WGS sequence"/>
</dbReference>
<name>A0A1A7QBP3_9PAST</name>
<feature type="transmembrane region" description="Helical" evidence="7">
    <location>
        <begin position="240"/>
        <end position="256"/>
    </location>
</feature>
<dbReference type="OrthoDB" id="8627919at2"/>
<feature type="transmembrane region" description="Helical" evidence="7">
    <location>
        <begin position="212"/>
        <end position="234"/>
    </location>
</feature>
<keyword evidence="4 7" id="KW-0812">Transmembrane</keyword>
<dbReference type="PATRIC" id="fig|505341.3.peg.1519"/>
<dbReference type="STRING" id="505341.QV08_07450"/>
<dbReference type="GO" id="GO:0022857">
    <property type="term" value="F:transmembrane transporter activity"/>
    <property type="evidence" value="ECO:0007669"/>
    <property type="project" value="UniProtKB-UniRule"/>
</dbReference>
<feature type="transmembrane region" description="Helical" evidence="7">
    <location>
        <begin position="170"/>
        <end position="191"/>
    </location>
</feature>
<feature type="transmembrane region" description="Helical" evidence="7">
    <location>
        <begin position="355"/>
        <end position="376"/>
    </location>
</feature>
<feature type="transmembrane region" description="Helical" evidence="7">
    <location>
        <begin position="137"/>
        <end position="158"/>
    </location>
</feature>
<organism evidence="9 12">
    <name type="scientific">Gallibacterium salpingitidis</name>
    <dbReference type="NCBI Taxonomy" id="505341"/>
    <lineage>
        <taxon>Bacteria</taxon>
        <taxon>Pseudomonadati</taxon>
        <taxon>Pseudomonadota</taxon>
        <taxon>Gammaproteobacteria</taxon>
        <taxon>Pasteurellales</taxon>
        <taxon>Pasteurellaceae</taxon>
        <taxon>Gallibacterium</taxon>
    </lineage>
</organism>
<dbReference type="EMBL" id="JTJU01000021">
    <property type="protein sequence ID" value="OBX10825.1"/>
    <property type="molecule type" value="Genomic_DNA"/>
</dbReference>
<feature type="transmembrane region" description="Helical" evidence="7">
    <location>
        <begin position="92"/>
        <end position="125"/>
    </location>
</feature>
<evidence type="ECO:0000256" key="5">
    <source>
        <dbReference type="ARBA" id="ARBA00022989"/>
    </source>
</evidence>
<evidence type="ECO:0000313" key="9">
    <source>
        <dbReference type="EMBL" id="OBW93371.1"/>
    </source>
</evidence>
<evidence type="ECO:0000256" key="6">
    <source>
        <dbReference type="ARBA" id="ARBA00023136"/>
    </source>
</evidence>
<dbReference type="RefSeq" id="WP_066108245.1">
    <property type="nucleotide sequence ID" value="NZ_CP103875.1"/>
</dbReference>
<reference evidence="11 12" key="1">
    <citation type="submission" date="2014-11" db="EMBL/GenBank/DDBJ databases">
        <title>Pan-genome of Gallibacterium spp.</title>
        <authorList>
            <person name="Kudirkiene E."/>
            <person name="Bojesen A.M."/>
        </authorList>
    </citation>
    <scope>NUCLEOTIDE SEQUENCE [LARGE SCALE GENOMIC DNA]</scope>
    <source>
        <strain evidence="10 11">18469/18</strain>
        <strain evidence="9 12">F150</strain>
    </source>
</reference>
<dbReference type="NCBIfam" id="TIGR00786">
    <property type="entry name" value="dctM"/>
    <property type="match status" value="1"/>
</dbReference>